<gene>
    <name evidence="10" type="primary">arnC_2</name>
    <name evidence="10" type="ORF">LuPra_03401</name>
</gene>
<name>A0A143PNK4_LUTPR</name>
<evidence type="ECO:0000256" key="7">
    <source>
        <dbReference type="ARBA" id="ARBA00023136"/>
    </source>
</evidence>
<feature type="domain" description="Glycosyltransferase 2-like" evidence="9">
    <location>
        <begin position="6"/>
        <end position="167"/>
    </location>
</feature>
<evidence type="ECO:0000256" key="3">
    <source>
        <dbReference type="ARBA" id="ARBA00022679"/>
    </source>
</evidence>
<dbReference type="InterPro" id="IPR001173">
    <property type="entry name" value="Glyco_trans_2-like"/>
</dbReference>
<evidence type="ECO:0000256" key="4">
    <source>
        <dbReference type="ARBA" id="ARBA00022692"/>
    </source>
</evidence>
<dbReference type="Proteomes" id="UP000076079">
    <property type="component" value="Chromosome"/>
</dbReference>
<keyword evidence="1" id="KW-1003">Cell membrane</keyword>
<keyword evidence="5" id="KW-0448">Lipopolysaccharide biosynthesis</keyword>
<keyword evidence="7 8" id="KW-0472">Membrane</keyword>
<dbReference type="STRING" id="1855912.LuPra_03401"/>
<evidence type="ECO:0000259" key="9">
    <source>
        <dbReference type="Pfam" id="PF00535"/>
    </source>
</evidence>
<feature type="transmembrane region" description="Helical" evidence="8">
    <location>
        <begin position="235"/>
        <end position="257"/>
    </location>
</feature>
<dbReference type="GO" id="GO:0005886">
    <property type="term" value="C:plasma membrane"/>
    <property type="evidence" value="ECO:0007669"/>
    <property type="project" value="TreeGrafter"/>
</dbReference>
<dbReference type="SUPFAM" id="SSF53448">
    <property type="entry name" value="Nucleotide-diphospho-sugar transferases"/>
    <property type="match status" value="1"/>
</dbReference>
<keyword evidence="6 8" id="KW-1133">Transmembrane helix</keyword>
<dbReference type="Gene3D" id="3.90.550.10">
    <property type="entry name" value="Spore Coat Polysaccharide Biosynthesis Protein SpsA, Chain A"/>
    <property type="match status" value="1"/>
</dbReference>
<dbReference type="CDD" id="cd04187">
    <property type="entry name" value="DPM1_like_bac"/>
    <property type="match status" value="1"/>
</dbReference>
<reference evidence="10 11" key="1">
    <citation type="journal article" date="2016" name="Genome Announc.">
        <title>First Complete Genome Sequence of a Subdivision 6 Acidobacterium Strain.</title>
        <authorList>
            <person name="Huang S."/>
            <person name="Vieira S."/>
            <person name="Bunk B."/>
            <person name="Riedel T."/>
            <person name="Sproer C."/>
            <person name="Overmann J."/>
        </authorList>
    </citation>
    <scope>NUCLEOTIDE SEQUENCE [LARGE SCALE GENOMIC DNA]</scope>
    <source>
        <strain evidence="11">DSM 100886 HEG_-6_39</strain>
    </source>
</reference>
<dbReference type="EC" id="2.4.2.53" evidence="10"/>
<dbReference type="Pfam" id="PF00535">
    <property type="entry name" value="Glycos_transf_2"/>
    <property type="match status" value="1"/>
</dbReference>
<dbReference type="GO" id="GO:0009103">
    <property type="term" value="P:lipopolysaccharide biosynthetic process"/>
    <property type="evidence" value="ECO:0007669"/>
    <property type="project" value="UniProtKB-KW"/>
</dbReference>
<evidence type="ECO:0000256" key="6">
    <source>
        <dbReference type="ARBA" id="ARBA00022989"/>
    </source>
</evidence>
<dbReference type="GO" id="GO:0099621">
    <property type="term" value="F:undecaprenyl-phosphate 4-deoxy-4-formamido-L-arabinose transferase activity"/>
    <property type="evidence" value="ECO:0007669"/>
    <property type="project" value="UniProtKB-EC"/>
</dbReference>
<keyword evidence="2 10" id="KW-0328">Glycosyltransferase</keyword>
<dbReference type="PANTHER" id="PTHR48090:SF3">
    <property type="entry name" value="UNDECAPRENYL-PHOSPHATE 4-DEOXY-4-FORMAMIDO-L-ARABINOSE TRANSFERASE"/>
    <property type="match status" value="1"/>
</dbReference>
<evidence type="ECO:0000256" key="2">
    <source>
        <dbReference type="ARBA" id="ARBA00022676"/>
    </source>
</evidence>
<dbReference type="PATRIC" id="fig|1813736.3.peg.3611"/>
<dbReference type="OrthoDB" id="9807778at2"/>
<evidence type="ECO:0000313" key="11">
    <source>
        <dbReference type="Proteomes" id="UP000076079"/>
    </source>
</evidence>
<keyword evidence="11" id="KW-1185">Reference proteome</keyword>
<accession>A0A143PNK4</accession>
<feature type="transmembrane region" description="Helical" evidence="8">
    <location>
        <begin position="269"/>
        <end position="291"/>
    </location>
</feature>
<protein>
    <submittedName>
        <fullName evidence="10">Undecaprenyl-phosphate 4-deoxy-4-formamido-L-arabinose transferase</fullName>
        <ecNumber evidence="10">2.4.2.53</ecNumber>
    </submittedName>
</protein>
<keyword evidence="3 10" id="KW-0808">Transferase</keyword>
<dbReference type="KEGG" id="abac:LuPra_03401"/>
<dbReference type="RefSeq" id="WP_110171838.1">
    <property type="nucleotide sequence ID" value="NZ_CP015136.1"/>
</dbReference>
<evidence type="ECO:0000256" key="5">
    <source>
        <dbReference type="ARBA" id="ARBA00022985"/>
    </source>
</evidence>
<dbReference type="InterPro" id="IPR029044">
    <property type="entry name" value="Nucleotide-diphossugar_trans"/>
</dbReference>
<evidence type="ECO:0000313" key="10">
    <source>
        <dbReference type="EMBL" id="AMY10172.1"/>
    </source>
</evidence>
<organism evidence="10 11">
    <name type="scientific">Luteitalea pratensis</name>
    <dbReference type="NCBI Taxonomy" id="1855912"/>
    <lineage>
        <taxon>Bacteria</taxon>
        <taxon>Pseudomonadati</taxon>
        <taxon>Acidobacteriota</taxon>
        <taxon>Vicinamibacteria</taxon>
        <taxon>Vicinamibacterales</taxon>
        <taxon>Vicinamibacteraceae</taxon>
        <taxon>Luteitalea</taxon>
    </lineage>
</organism>
<keyword evidence="4 8" id="KW-0812">Transmembrane</keyword>
<dbReference type="PANTHER" id="PTHR48090">
    <property type="entry name" value="UNDECAPRENYL-PHOSPHATE 4-DEOXY-4-FORMAMIDO-L-ARABINOSE TRANSFERASE-RELATED"/>
    <property type="match status" value="1"/>
</dbReference>
<sequence>MSPEISLVIPIYNEAPNIEALYGEITAALAQWGRTYEVLLIDDGSTDGSAALLASLPARDARFRIIRFRKNFGQTPAFSAGFAYARGQIIITSDGDLQNDPKDIPMLVARLEEGNDIVCGWRKDRKDTLITRRIPSILANKLISRATGVDLHDYGCSLKAFRSEVVKPLRLYGEMHRFIPAIASEFGVKVAEVVVNHRARRAGTSKYGLSRTIRVILDLVTVKFLLNYATRPLQIFGLVGVILGSLGALIMAYLAFVRLFMHQGIADRPLLLFGILLVSSGLQLLTMGLLAELQARTYHESQDKPTYAIREIVEATAEHPEPMHLAVNISAGPRELSRG</sequence>
<evidence type="ECO:0000256" key="8">
    <source>
        <dbReference type="SAM" id="Phobius"/>
    </source>
</evidence>
<proteinExistence type="predicted"/>
<dbReference type="EMBL" id="CP015136">
    <property type="protein sequence ID" value="AMY10172.1"/>
    <property type="molecule type" value="Genomic_DNA"/>
</dbReference>
<reference evidence="11" key="2">
    <citation type="submission" date="2016-04" db="EMBL/GenBank/DDBJ databases">
        <title>First Complete Genome Sequence of a Subdivision 6 Acidobacterium.</title>
        <authorList>
            <person name="Huang S."/>
            <person name="Vieira S."/>
            <person name="Bunk B."/>
            <person name="Riedel T."/>
            <person name="Sproeer C."/>
            <person name="Overmann J."/>
        </authorList>
    </citation>
    <scope>NUCLEOTIDE SEQUENCE [LARGE SCALE GENOMIC DNA]</scope>
    <source>
        <strain evidence="11">DSM 100886 HEG_-6_39</strain>
    </source>
</reference>
<dbReference type="InterPro" id="IPR050256">
    <property type="entry name" value="Glycosyltransferase_2"/>
</dbReference>
<dbReference type="AlphaFoldDB" id="A0A143PNK4"/>
<evidence type="ECO:0000256" key="1">
    <source>
        <dbReference type="ARBA" id="ARBA00022475"/>
    </source>
</evidence>